<protein>
    <submittedName>
        <fullName evidence="3">TolC family protein</fullName>
    </submittedName>
</protein>
<dbReference type="Pfam" id="PF02321">
    <property type="entry name" value="OEP"/>
    <property type="match status" value="1"/>
</dbReference>
<organism evidence="3">
    <name type="scientific">Edaphobacter paludis</name>
    <dbReference type="NCBI Taxonomy" id="3035702"/>
    <lineage>
        <taxon>Bacteria</taxon>
        <taxon>Pseudomonadati</taxon>
        <taxon>Acidobacteriota</taxon>
        <taxon>Terriglobia</taxon>
        <taxon>Terriglobales</taxon>
        <taxon>Acidobacteriaceae</taxon>
        <taxon>Edaphobacter</taxon>
    </lineage>
</organism>
<dbReference type="SUPFAM" id="SSF56954">
    <property type="entry name" value="Outer membrane efflux proteins (OEP)"/>
    <property type="match status" value="1"/>
</dbReference>
<reference evidence="3" key="1">
    <citation type="submission" date="2023-03" db="EMBL/GenBank/DDBJ databases">
        <title>Edaphobacter sp.</title>
        <authorList>
            <person name="Huber K.J."/>
            <person name="Papendorf J."/>
            <person name="Pilke C."/>
            <person name="Bunk B."/>
            <person name="Sproeer C."/>
            <person name="Pester M."/>
        </authorList>
    </citation>
    <scope>NUCLEOTIDE SEQUENCE</scope>
    <source>
        <strain evidence="3">DSM 109920</strain>
    </source>
</reference>
<dbReference type="PANTHER" id="PTHR30203">
    <property type="entry name" value="OUTER MEMBRANE CATION EFFLUX PROTEIN"/>
    <property type="match status" value="1"/>
</dbReference>
<dbReference type="GO" id="GO:0015562">
    <property type="term" value="F:efflux transmembrane transporter activity"/>
    <property type="evidence" value="ECO:0007669"/>
    <property type="project" value="InterPro"/>
</dbReference>
<evidence type="ECO:0000313" key="3">
    <source>
        <dbReference type="EMBL" id="XBH12979.1"/>
    </source>
</evidence>
<keyword evidence="2" id="KW-0732">Signal</keyword>
<evidence type="ECO:0000256" key="2">
    <source>
        <dbReference type="SAM" id="SignalP"/>
    </source>
</evidence>
<dbReference type="AlphaFoldDB" id="A0AAU7D578"/>
<accession>A0AAU7D578</accession>
<feature type="signal peptide" evidence="2">
    <location>
        <begin position="1"/>
        <end position="26"/>
    </location>
</feature>
<feature type="chain" id="PRO_5043795278" evidence="2">
    <location>
        <begin position="27"/>
        <end position="426"/>
    </location>
</feature>
<dbReference type="InterPro" id="IPR010131">
    <property type="entry name" value="MdtP/NodT-like"/>
</dbReference>
<comment type="similarity">
    <text evidence="1">Belongs to the outer membrane factor (OMF) (TC 1.B.17) family.</text>
</comment>
<dbReference type="EMBL" id="CP121195">
    <property type="protein sequence ID" value="XBH12979.1"/>
    <property type="molecule type" value="Genomic_DNA"/>
</dbReference>
<name>A0AAU7D578_9BACT</name>
<evidence type="ECO:0000256" key="1">
    <source>
        <dbReference type="ARBA" id="ARBA00007613"/>
    </source>
</evidence>
<dbReference type="InterPro" id="IPR003423">
    <property type="entry name" value="OMP_efflux"/>
</dbReference>
<dbReference type="RefSeq" id="WP_348269638.1">
    <property type="nucleotide sequence ID" value="NZ_CP121195.1"/>
</dbReference>
<dbReference type="PANTHER" id="PTHR30203:SF24">
    <property type="entry name" value="BLR4935 PROTEIN"/>
    <property type="match status" value="1"/>
</dbReference>
<dbReference type="Gene3D" id="1.20.1600.10">
    <property type="entry name" value="Outer membrane efflux proteins (OEP)"/>
    <property type="match status" value="1"/>
</dbReference>
<gene>
    <name evidence="3" type="ORF">P8936_14965</name>
</gene>
<proteinExistence type="inferred from homology"/>
<sequence>MILRKPFISLLLSCAALMLTSMSLNAQTGLRWEQVKIKFETGNPTLKADAINVQEMKAEEITAYLRPNPQLTLSTDGTQLTPYKGVWQPLVGTQYQSNFSYLHERDRKRELRLETAKEGTQIAGSQHEDLERNLLFNLRSVFVQTLQAKAVLQLARQELDYYDHIIDISRDRFKQGDLAQVDLDRIELQRVQYESDLQTSEVNLRTSKIQLLQLLNDKTPVDQFDVQGTFDFSDQLQPLATFRQIALDNRPDLRAALELAQQSITNHKLAIANGSTDPTFSAWYTYNPSFNNPYAHQTVGASVSIPLRIFDRNQGEKQRTQLDVGRNQQVEDAVRAQVFADVDSAHAQVNSNLILLRPYKDKYLTQASRVRDTITFSYQHGGASLLDFLNAQSDYRNVELAYLQLVGSYLTAASQLNLAVGREVTQ</sequence>